<dbReference type="Gene3D" id="1.10.274.100">
    <property type="entry name" value="RNA polymerase Rpb1, domain 3"/>
    <property type="match status" value="1"/>
</dbReference>
<dbReference type="NCBIfam" id="TIGR02386">
    <property type="entry name" value="rpoC_TIGR"/>
    <property type="match status" value="1"/>
</dbReference>
<evidence type="ECO:0000256" key="3">
    <source>
        <dbReference type="ARBA" id="ARBA00022695"/>
    </source>
</evidence>
<dbReference type="SMART" id="SM00663">
    <property type="entry name" value="RPOLA_N"/>
    <property type="match status" value="1"/>
</dbReference>
<dbReference type="Gene3D" id="4.10.860.120">
    <property type="entry name" value="RNA polymerase II, clamp domain"/>
    <property type="match status" value="1"/>
</dbReference>
<comment type="similarity">
    <text evidence="7 8">Belongs to the RNA polymerase beta' chain family.</text>
</comment>
<comment type="cofactor">
    <cofactor evidence="7">
        <name>Mg(2+)</name>
        <dbReference type="ChEBI" id="CHEBI:18420"/>
    </cofactor>
    <text evidence="7">Binds 1 Mg(2+) ion per subunit.</text>
</comment>
<evidence type="ECO:0000256" key="4">
    <source>
        <dbReference type="ARBA" id="ARBA00022723"/>
    </source>
</evidence>
<dbReference type="PANTHER" id="PTHR19376:SF54">
    <property type="entry name" value="DNA-DIRECTED RNA POLYMERASE SUBUNIT BETA"/>
    <property type="match status" value="1"/>
</dbReference>
<dbReference type="Proteomes" id="UP001442468">
    <property type="component" value="Unassembled WGS sequence"/>
</dbReference>
<dbReference type="CDD" id="cd02655">
    <property type="entry name" value="RNAP_beta'_C"/>
    <property type="match status" value="1"/>
</dbReference>
<dbReference type="Pfam" id="PF00623">
    <property type="entry name" value="RNA_pol_Rpb1_2"/>
    <property type="match status" value="1"/>
</dbReference>
<accession>A0ABV1NHX6</accession>
<dbReference type="InterPro" id="IPR042102">
    <property type="entry name" value="RNA_pol_Rpb1_3_sf"/>
</dbReference>
<dbReference type="InterPro" id="IPR007083">
    <property type="entry name" value="RNA_pol_Rpb1_4"/>
</dbReference>
<feature type="domain" description="RNA polymerase N-terminal" evidence="10">
    <location>
        <begin position="235"/>
        <end position="514"/>
    </location>
</feature>
<keyword evidence="2 7" id="KW-0808">Transferase</keyword>
<evidence type="ECO:0000313" key="12">
    <source>
        <dbReference type="Proteomes" id="UP001442468"/>
    </source>
</evidence>
<feature type="binding site" evidence="7">
    <location>
        <position position="815"/>
    </location>
    <ligand>
        <name>Zn(2+)</name>
        <dbReference type="ChEBI" id="CHEBI:29105"/>
        <label>2</label>
    </ligand>
</feature>
<dbReference type="GO" id="GO:0003899">
    <property type="term" value="F:DNA-directed RNA polymerase activity"/>
    <property type="evidence" value="ECO:0007669"/>
    <property type="project" value="UniProtKB-EC"/>
</dbReference>
<dbReference type="Pfam" id="PF04997">
    <property type="entry name" value="RNA_pol_Rpb1_1"/>
    <property type="match status" value="1"/>
</dbReference>
<dbReference type="InterPro" id="IPR000722">
    <property type="entry name" value="RNA_pol_asu"/>
</dbReference>
<keyword evidence="4 7" id="KW-0479">Metal-binding</keyword>
<dbReference type="EMBL" id="JBEGCJ010000007">
    <property type="protein sequence ID" value="MEQ6918661.1"/>
    <property type="molecule type" value="Genomic_DNA"/>
</dbReference>
<dbReference type="InterPro" id="IPR006592">
    <property type="entry name" value="RNA_pol_N"/>
</dbReference>
<feature type="binding site" evidence="7">
    <location>
        <position position="462"/>
    </location>
    <ligand>
        <name>Mg(2+)</name>
        <dbReference type="ChEBI" id="CHEBI:18420"/>
    </ligand>
</feature>
<dbReference type="Gene3D" id="2.40.40.20">
    <property type="match status" value="1"/>
</dbReference>
<sequence length="1405" mass="155219">MKDLVKVLKSQSQSEEFDAIKITLASPDMIRSWSYGEVKKPETINYRTFKPERDGLFCAKIFGPVKDYECLCGKYKRMKHRGIICEKCGVEVTKAAVRRERMGHIELASPVAHIWFLKSLPSRIGMFLDMTLRDIERVLYFESFMVIDPGMTTLERGQLLNDEQYFEALEEFGDDFDARMGAEAVQALLKDIDLEEEIGRLREEIPQTNSETKIKKLSKRLKLLEAFQGSGNDPAWMVMEVLPVLPPDLRPLVPLDGGRFATSDLNDLYRRVINRNNRLKRLLDLNAPDIIVRNEKRMLQESVDALLDNGRRGRAITGSNKRPLKSLADMIKGKQGRFRQNLLGKRVDYSGRSVITVGPTLRLHQCGLPKKMALELFKPFIYSKLQSLGYASTIKAAKKMVERELPEVWDILADVIREHPVLLNRAPTLHRLGIQAFEPLLIEGKAIQLHPLVCAAYNADFDGDQMAVHVPLTLEAQLEARALMMATNNVLSPANGEPIIVPSQDVVLGLYYMTRERINDKGEGMVFSGLDEVERAFGTQSVSMHARVKVRLDEVEFDEETGEQSHHRRIYDTTVGRALLFRILPDGVPFELVDQPMKKKAISKLINEVYRRAGLKPAVIFADQLMYTGFRMATWSGASIGVNDFVIPDEKAEIVDAAEDEVKEIEDQFSSGLVTAGEKYNKVIDIWARANDQVAKAMMAGISKETVVDRDGKEVEQDSFNSVFIMADSGARGSAAQIRQLAGMRGLMAKPDGSIIETPIVANFREGLNVLQYFISTHGARKGLADTALKTANSGYLTRRLVDVAQDMVITEPDCGTDKGLTLHPVIEGGDIIVSLAQRVLGRVVAQDVVDPASEDVLIPRGTLLDEAWCAELDTMGVDEIVVRSTITCQTAHGVCSSCYGRDLARGHQVNIGESVGVIAAQSIGEPGTQLTMRTFHIGGAASRASAVDSVQVKHGGKVRLHNIKHVERSDGKLVVVSRSSALAVADDHGREREYYKLPYGAELDVRDGDSVEAGQAVAKWDPHTHPIIAEAEGQVQYADLDEGVTMHRSVDEMTGLSSIEVIESAARPMAGRDKRPLIMLTDAAGKAVTVTGSDTPVQYPLPGKAIITADNGADIGVGEVVARIPVEATGNKDITGGLPRVADLFEARKPKEPAILAEISGVISFGKETKGKRRLTITPEDGDPFEMLIPKWRQIAVFEGESVEKGEVISDGPSNPHDILRLLGIAELAKYITTEVQDVYRLQGVGINDKHIEVIVRQMLRKVEITDAGDSDFIPGDQAELVRVLEQNALLEPEDKFPAKYQRLLLGITKASLATESFISAASFQETTRVLTEAAVTGKRDYLRGLKENVVVGRLIPAGTGLTHHAERRRKREDAERMLHPSAYDVEQELGAQLTALDSDDDEI</sequence>
<evidence type="ECO:0000313" key="11">
    <source>
        <dbReference type="EMBL" id="MEQ6918661.1"/>
    </source>
</evidence>
<protein>
    <recommendedName>
        <fullName evidence="7">DNA-directed RNA polymerase subunit beta'</fullName>
        <shortName evidence="7">RNAP subunit beta'</shortName>
        <ecNumber evidence="7">2.7.7.6</ecNumber>
    </recommendedName>
    <alternativeName>
        <fullName evidence="7">RNA polymerase subunit beta'</fullName>
    </alternativeName>
    <alternativeName>
        <fullName evidence="7">Transcriptase subunit beta'</fullName>
    </alternativeName>
</protein>
<organism evidence="11 12">
    <name type="scientific">Halomonas aquatica</name>
    <dbReference type="NCBI Taxonomy" id="3151123"/>
    <lineage>
        <taxon>Bacteria</taxon>
        <taxon>Pseudomonadati</taxon>
        <taxon>Pseudomonadota</taxon>
        <taxon>Gammaproteobacteria</taxon>
        <taxon>Oceanospirillales</taxon>
        <taxon>Halomonadaceae</taxon>
        <taxon>Halomonas</taxon>
    </lineage>
</organism>
<feature type="binding site" evidence="7">
    <location>
        <position position="896"/>
    </location>
    <ligand>
        <name>Zn(2+)</name>
        <dbReference type="ChEBI" id="CHEBI:29105"/>
        <label>2</label>
    </ligand>
</feature>
<dbReference type="RefSeq" id="WP_349762950.1">
    <property type="nucleotide sequence ID" value="NZ_JBEGCJ010000007.1"/>
</dbReference>
<keyword evidence="7" id="KW-0460">Magnesium</keyword>
<feature type="binding site" evidence="7">
    <location>
        <position position="72"/>
    </location>
    <ligand>
        <name>Zn(2+)</name>
        <dbReference type="ChEBI" id="CHEBI:29105"/>
        <label>1</label>
    </ligand>
</feature>
<dbReference type="InterPro" id="IPR038120">
    <property type="entry name" value="Rpb1_funnel_sf"/>
</dbReference>
<dbReference type="HAMAP" id="MF_01322">
    <property type="entry name" value="RNApol_bact_RpoC"/>
    <property type="match status" value="1"/>
</dbReference>
<feature type="binding site" evidence="7">
    <location>
        <position position="889"/>
    </location>
    <ligand>
        <name>Zn(2+)</name>
        <dbReference type="ChEBI" id="CHEBI:29105"/>
        <label>2</label>
    </ligand>
</feature>
<keyword evidence="5 7" id="KW-0804">Transcription</keyword>
<dbReference type="CDD" id="cd01609">
    <property type="entry name" value="RNAP_beta'_N"/>
    <property type="match status" value="1"/>
</dbReference>
<dbReference type="Pfam" id="PF04983">
    <property type="entry name" value="RNA_pol_Rpb1_3"/>
    <property type="match status" value="1"/>
</dbReference>
<dbReference type="InterPro" id="IPR007080">
    <property type="entry name" value="RNA_pol_Rpb1_1"/>
</dbReference>
<dbReference type="Gene3D" id="1.10.150.390">
    <property type="match status" value="1"/>
</dbReference>
<dbReference type="Gene3D" id="1.10.40.90">
    <property type="match status" value="1"/>
</dbReference>
<evidence type="ECO:0000256" key="7">
    <source>
        <dbReference type="HAMAP-Rule" id="MF_01322"/>
    </source>
</evidence>
<comment type="caution">
    <text evidence="11">The sequence shown here is derived from an EMBL/GenBank/DDBJ whole genome shotgun (WGS) entry which is preliminary data.</text>
</comment>
<feature type="region of interest" description="Disordered" evidence="9">
    <location>
        <begin position="1363"/>
        <end position="1384"/>
    </location>
</feature>
<dbReference type="Pfam" id="PF04998">
    <property type="entry name" value="RNA_pol_Rpb1_5"/>
    <property type="match status" value="1"/>
</dbReference>
<dbReference type="EC" id="2.7.7.6" evidence="7"/>
<evidence type="ECO:0000256" key="1">
    <source>
        <dbReference type="ARBA" id="ARBA00022478"/>
    </source>
</evidence>
<reference evidence="11 12" key="1">
    <citation type="submission" date="2024-05" db="EMBL/GenBank/DDBJ databases">
        <title>Halomonas sp. SSM6 16S ribosomal RNA gene Genome sequencing and assembly.</title>
        <authorList>
            <person name="Yook S."/>
        </authorList>
    </citation>
    <scope>NUCLEOTIDE SEQUENCE [LARGE SCALE GENOMIC DNA]</scope>
    <source>
        <strain evidence="11 12">SSM6</strain>
    </source>
</reference>
<dbReference type="GO" id="GO:0000428">
    <property type="term" value="C:DNA-directed RNA polymerase complex"/>
    <property type="evidence" value="ECO:0007669"/>
    <property type="project" value="UniProtKB-KW"/>
</dbReference>
<feature type="binding site" evidence="7">
    <location>
        <position position="460"/>
    </location>
    <ligand>
        <name>Mg(2+)</name>
        <dbReference type="ChEBI" id="CHEBI:18420"/>
    </ligand>
</feature>
<evidence type="ECO:0000256" key="2">
    <source>
        <dbReference type="ARBA" id="ARBA00022679"/>
    </source>
</evidence>
<keyword evidence="7" id="KW-0862">Zinc</keyword>
<evidence type="ECO:0000256" key="5">
    <source>
        <dbReference type="ARBA" id="ARBA00023163"/>
    </source>
</evidence>
<dbReference type="InterPro" id="IPR007066">
    <property type="entry name" value="RNA_pol_Rpb1_3"/>
</dbReference>
<keyword evidence="3 7" id="KW-0548">Nucleotidyltransferase</keyword>
<feature type="binding site" evidence="7">
    <location>
        <position position="85"/>
    </location>
    <ligand>
        <name>Zn(2+)</name>
        <dbReference type="ChEBI" id="CHEBI:29105"/>
        <label>1</label>
    </ligand>
</feature>
<evidence type="ECO:0000256" key="6">
    <source>
        <dbReference type="ARBA" id="ARBA00048552"/>
    </source>
</evidence>
<name>A0ABV1NHX6_9GAMM</name>
<dbReference type="InterPro" id="IPR012754">
    <property type="entry name" value="DNA-dir_RpoC_beta_prime_bact"/>
</dbReference>
<proteinExistence type="inferred from homology"/>
<feature type="binding site" evidence="7">
    <location>
        <position position="464"/>
    </location>
    <ligand>
        <name>Mg(2+)</name>
        <dbReference type="ChEBI" id="CHEBI:18420"/>
    </ligand>
</feature>
<dbReference type="Gene3D" id="1.10.132.30">
    <property type="match status" value="1"/>
</dbReference>
<dbReference type="InterPro" id="IPR045867">
    <property type="entry name" value="DNA-dir_RpoC_beta_prime"/>
</dbReference>
<keyword evidence="12" id="KW-1185">Reference proteome</keyword>
<dbReference type="InterPro" id="IPR007081">
    <property type="entry name" value="RNA_pol_Rpb1_5"/>
</dbReference>
<comment type="catalytic activity">
    <reaction evidence="6 7 8">
        <text>RNA(n) + a ribonucleoside 5'-triphosphate = RNA(n+1) + diphosphate</text>
        <dbReference type="Rhea" id="RHEA:21248"/>
        <dbReference type="Rhea" id="RHEA-COMP:14527"/>
        <dbReference type="Rhea" id="RHEA-COMP:17342"/>
        <dbReference type="ChEBI" id="CHEBI:33019"/>
        <dbReference type="ChEBI" id="CHEBI:61557"/>
        <dbReference type="ChEBI" id="CHEBI:140395"/>
        <dbReference type="EC" id="2.7.7.6"/>
    </reaction>
</comment>
<dbReference type="InterPro" id="IPR044893">
    <property type="entry name" value="RNA_pol_Rpb1_clamp_domain"/>
</dbReference>
<keyword evidence="1 7" id="KW-0240">DNA-directed RNA polymerase</keyword>
<feature type="binding site" evidence="7">
    <location>
        <position position="70"/>
    </location>
    <ligand>
        <name>Zn(2+)</name>
        <dbReference type="ChEBI" id="CHEBI:29105"/>
        <label>1</label>
    </ligand>
</feature>
<comment type="cofactor">
    <cofactor evidence="7">
        <name>Zn(2+)</name>
        <dbReference type="ChEBI" id="CHEBI:29105"/>
    </cofactor>
    <text evidence="7">Binds 2 Zn(2+) ions per subunit.</text>
</comment>
<feature type="binding site" evidence="7">
    <location>
        <position position="88"/>
    </location>
    <ligand>
        <name>Zn(2+)</name>
        <dbReference type="ChEBI" id="CHEBI:29105"/>
        <label>1</label>
    </ligand>
</feature>
<evidence type="ECO:0000259" key="10">
    <source>
        <dbReference type="SMART" id="SM00663"/>
    </source>
</evidence>
<comment type="subunit">
    <text evidence="7">The RNAP catalytic core consists of 2 alpha, 1 beta, 1 beta' and 1 omega subunit. When a sigma factor is associated with the core the holoenzyme is formed, which can initiate transcription.</text>
</comment>
<gene>
    <name evidence="7 11" type="primary">rpoC</name>
    <name evidence="11" type="ORF">ABE960_14170</name>
</gene>
<evidence type="ECO:0000256" key="9">
    <source>
        <dbReference type="SAM" id="MobiDB-lite"/>
    </source>
</evidence>
<evidence type="ECO:0000256" key="8">
    <source>
        <dbReference type="RuleBase" id="RU004279"/>
    </source>
</evidence>
<dbReference type="PANTHER" id="PTHR19376">
    <property type="entry name" value="DNA-DIRECTED RNA POLYMERASE"/>
    <property type="match status" value="1"/>
</dbReference>
<dbReference type="SUPFAM" id="SSF64484">
    <property type="entry name" value="beta and beta-prime subunits of DNA dependent RNA-polymerase"/>
    <property type="match status" value="1"/>
</dbReference>
<dbReference type="Gene3D" id="2.40.50.100">
    <property type="match status" value="3"/>
</dbReference>
<dbReference type="Gene3D" id="1.10.1790.20">
    <property type="match status" value="1"/>
</dbReference>
<feature type="binding site" evidence="7">
    <location>
        <position position="899"/>
    </location>
    <ligand>
        <name>Zn(2+)</name>
        <dbReference type="ChEBI" id="CHEBI:29105"/>
        <label>2</label>
    </ligand>
</feature>
<dbReference type="Pfam" id="PF05000">
    <property type="entry name" value="RNA_pol_Rpb1_4"/>
    <property type="match status" value="1"/>
</dbReference>
<comment type="function">
    <text evidence="7 8">DNA-dependent RNA polymerase catalyzes the transcription of DNA into RNA using the four ribonucleoside triphosphates as substrates.</text>
</comment>